<accession>A0A1I1WZD0</accession>
<reference evidence="1 2" key="1">
    <citation type="submission" date="2016-10" db="EMBL/GenBank/DDBJ databases">
        <authorList>
            <person name="de Groot N.N."/>
        </authorList>
    </citation>
    <scope>NUCLEOTIDE SEQUENCE [LARGE SCALE GENOMIC DNA]</scope>
    <source>
        <strain evidence="1 2">DSM 19012</strain>
    </source>
</reference>
<dbReference type="InParanoid" id="A0A1I1WZD0"/>
<dbReference type="STRING" id="385682.SAMN05444380_10535"/>
<dbReference type="Proteomes" id="UP000181976">
    <property type="component" value="Unassembled WGS sequence"/>
</dbReference>
<evidence type="ECO:0000313" key="1">
    <source>
        <dbReference type="EMBL" id="SFD98813.1"/>
    </source>
</evidence>
<dbReference type="AlphaFoldDB" id="A0A1I1WZD0"/>
<gene>
    <name evidence="1" type="ORF">SAMN05444380_10535</name>
</gene>
<name>A0A1I1WZD0_9BACT</name>
<organism evidence="1 2">
    <name type="scientific">Thermophagus xiamenensis</name>
    <dbReference type="NCBI Taxonomy" id="385682"/>
    <lineage>
        <taxon>Bacteria</taxon>
        <taxon>Pseudomonadati</taxon>
        <taxon>Bacteroidota</taxon>
        <taxon>Bacteroidia</taxon>
        <taxon>Marinilabiliales</taxon>
        <taxon>Marinilabiliaceae</taxon>
        <taxon>Thermophagus</taxon>
    </lineage>
</organism>
<dbReference type="EMBL" id="FONA01000005">
    <property type="protein sequence ID" value="SFD98813.1"/>
    <property type="molecule type" value="Genomic_DNA"/>
</dbReference>
<keyword evidence="2" id="KW-1185">Reference proteome</keyword>
<evidence type="ECO:0000313" key="2">
    <source>
        <dbReference type="Proteomes" id="UP000181976"/>
    </source>
</evidence>
<proteinExistence type="predicted"/>
<protein>
    <submittedName>
        <fullName evidence="1">Uncharacterized protein</fullName>
    </submittedName>
</protein>
<sequence length="37" mass="4546">MTSNFKKISLVIEIKLEWNRVKISRFNKPFFVIYISR</sequence>